<dbReference type="EMBL" id="JARJCM010000003">
    <property type="protein sequence ID" value="KAJ7046138.1"/>
    <property type="molecule type" value="Genomic_DNA"/>
</dbReference>
<keyword evidence="2" id="KW-1185">Reference proteome</keyword>
<accession>A0AAD6THE9</accession>
<gene>
    <name evidence="1" type="ORF">C8F04DRAFT_1173100</name>
</gene>
<name>A0AAD6THE9_9AGAR</name>
<organism evidence="1 2">
    <name type="scientific">Mycena alexandri</name>
    <dbReference type="NCBI Taxonomy" id="1745969"/>
    <lineage>
        <taxon>Eukaryota</taxon>
        <taxon>Fungi</taxon>
        <taxon>Dikarya</taxon>
        <taxon>Basidiomycota</taxon>
        <taxon>Agaricomycotina</taxon>
        <taxon>Agaricomycetes</taxon>
        <taxon>Agaricomycetidae</taxon>
        <taxon>Agaricales</taxon>
        <taxon>Marasmiineae</taxon>
        <taxon>Mycenaceae</taxon>
        <taxon>Mycena</taxon>
    </lineage>
</organism>
<proteinExistence type="predicted"/>
<sequence length="251" mass="28480">MCQTLQLGVQCLSCSAGAKWPGALREPTLQDARMSPWLEQGLRTNWKSNSSPLEGSFSANSNDVRRQFLEFHAATRRIWMRSQTAQEQATEIPLKSRPENVPVVAHIESTAPLFIAAVKDEVPARTGYFLITGRWSPRPLRRRWWPHIPTPSAEHNFEILAKSANAVWVRVIIKFVRVRSSIRIVTGGRPTFFCGRDKNSMSAFNVKVTMVRADHARSTRAQAMGRRPKPVFFFPPPASWLFLQTTEITSH</sequence>
<protein>
    <submittedName>
        <fullName evidence="1">Uncharacterized protein</fullName>
    </submittedName>
</protein>
<comment type="caution">
    <text evidence="1">The sequence shown here is derived from an EMBL/GenBank/DDBJ whole genome shotgun (WGS) entry which is preliminary data.</text>
</comment>
<dbReference type="AlphaFoldDB" id="A0AAD6THE9"/>
<evidence type="ECO:0000313" key="1">
    <source>
        <dbReference type="EMBL" id="KAJ7046138.1"/>
    </source>
</evidence>
<dbReference type="Proteomes" id="UP001218188">
    <property type="component" value="Unassembled WGS sequence"/>
</dbReference>
<evidence type="ECO:0000313" key="2">
    <source>
        <dbReference type="Proteomes" id="UP001218188"/>
    </source>
</evidence>
<reference evidence="1" key="1">
    <citation type="submission" date="2023-03" db="EMBL/GenBank/DDBJ databases">
        <title>Massive genome expansion in bonnet fungi (Mycena s.s.) driven by repeated elements and novel gene families across ecological guilds.</title>
        <authorList>
            <consortium name="Lawrence Berkeley National Laboratory"/>
            <person name="Harder C.B."/>
            <person name="Miyauchi S."/>
            <person name="Viragh M."/>
            <person name="Kuo A."/>
            <person name="Thoen E."/>
            <person name="Andreopoulos B."/>
            <person name="Lu D."/>
            <person name="Skrede I."/>
            <person name="Drula E."/>
            <person name="Henrissat B."/>
            <person name="Morin E."/>
            <person name="Kohler A."/>
            <person name="Barry K."/>
            <person name="LaButti K."/>
            <person name="Morin E."/>
            <person name="Salamov A."/>
            <person name="Lipzen A."/>
            <person name="Mereny Z."/>
            <person name="Hegedus B."/>
            <person name="Baldrian P."/>
            <person name="Stursova M."/>
            <person name="Weitz H."/>
            <person name="Taylor A."/>
            <person name="Grigoriev I.V."/>
            <person name="Nagy L.G."/>
            <person name="Martin F."/>
            <person name="Kauserud H."/>
        </authorList>
    </citation>
    <scope>NUCLEOTIDE SEQUENCE</scope>
    <source>
        <strain evidence="1">CBHHK200</strain>
    </source>
</reference>